<dbReference type="Pfam" id="PF00675">
    <property type="entry name" value="Peptidase_M16"/>
    <property type="match status" value="1"/>
</dbReference>
<evidence type="ECO:0000256" key="3">
    <source>
        <dbReference type="RuleBase" id="RU004447"/>
    </source>
</evidence>
<sequence length="405" mass="46282">MREIFNVGNIPVIFERVTSLPGLFTISVFFDTGSSNETKANNGVSHFIEHMAFRGTRDYSSEEISRLSEMYGGYMNAYTSKETTAYYIKGFSGNLELFIKLMANICFYPVFEKEDFEQEKQIIIDEINSIMDNPEEYLGEVAEEELFKGCSLELPVSGTVESVSALEFDELKRFYTENYISDNCVIAVCGDVDREDVLNCVSKYFPSAKDNYAGKFNHCIPAYSVVNRDFSFKSGQSYVQLMYPAFEYGSEERYPLSGGIMLLGGLMSSRLFQEIREKRGLCYNIEAESVLYKCAGYANILYSCAEKSGDKVLELVLSEIRKLVEKGISDDELTTVKNQLIFSYISNFETLESRVQMNFRHIYHYGRLLESDEIMSRIESLDRKSIQETAQKIFGGEYSICRLVK</sequence>
<feature type="domain" description="Peptidase M16 N-terminal" evidence="4">
    <location>
        <begin position="25"/>
        <end position="159"/>
    </location>
</feature>
<dbReference type="InterPro" id="IPR011765">
    <property type="entry name" value="Pept_M16_N"/>
</dbReference>
<comment type="similarity">
    <text evidence="2 3">Belongs to the peptidase M16 family.</text>
</comment>
<evidence type="ECO:0000256" key="2">
    <source>
        <dbReference type="ARBA" id="ARBA00007261"/>
    </source>
</evidence>
<protein>
    <submittedName>
        <fullName evidence="6">Putative Zn-dependent peptidase</fullName>
    </submittedName>
</protein>
<dbReference type="OrthoDB" id="9811314at2"/>
<evidence type="ECO:0000313" key="6">
    <source>
        <dbReference type="EMBL" id="TCK60810.1"/>
    </source>
</evidence>
<dbReference type="GO" id="GO:0006508">
    <property type="term" value="P:proteolysis"/>
    <property type="evidence" value="ECO:0007669"/>
    <property type="project" value="InterPro"/>
</dbReference>
<dbReference type="InterPro" id="IPR011249">
    <property type="entry name" value="Metalloenz_LuxS/M16"/>
</dbReference>
<dbReference type="AlphaFoldDB" id="A0A4R1K9U8"/>
<evidence type="ECO:0000259" key="5">
    <source>
        <dbReference type="Pfam" id="PF05193"/>
    </source>
</evidence>
<dbReference type="Gene3D" id="3.30.830.10">
    <property type="entry name" value="Metalloenzyme, LuxS/M16 peptidase-like"/>
    <property type="match status" value="2"/>
</dbReference>
<evidence type="ECO:0000256" key="1">
    <source>
        <dbReference type="ARBA" id="ARBA00001947"/>
    </source>
</evidence>
<dbReference type="Pfam" id="PF05193">
    <property type="entry name" value="Peptidase_M16_C"/>
    <property type="match status" value="1"/>
</dbReference>
<dbReference type="PROSITE" id="PS00143">
    <property type="entry name" value="INSULINASE"/>
    <property type="match status" value="1"/>
</dbReference>
<name>A0A4R1K9U8_9BACT</name>
<dbReference type="GO" id="GO:0046872">
    <property type="term" value="F:metal ion binding"/>
    <property type="evidence" value="ECO:0007669"/>
    <property type="project" value="InterPro"/>
</dbReference>
<evidence type="ECO:0000259" key="4">
    <source>
        <dbReference type="Pfam" id="PF00675"/>
    </source>
</evidence>
<reference evidence="6 7" key="1">
    <citation type="submission" date="2019-03" db="EMBL/GenBank/DDBJ databases">
        <title>Genomic Encyclopedia of Type Strains, Phase IV (KMG-IV): sequencing the most valuable type-strain genomes for metagenomic binning, comparative biology and taxonomic classification.</title>
        <authorList>
            <person name="Goeker M."/>
        </authorList>
    </citation>
    <scope>NUCLEOTIDE SEQUENCE [LARGE SCALE GENOMIC DNA]</scope>
    <source>
        <strain evidence="6 7">DSM 24984</strain>
    </source>
</reference>
<dbReference type="GO" id="GO:0004222">
    <property type="term" value="F:metalloendopeptidase activity"/>
    <property type="evidence" value="ECO:0007669"/>
    <property type="project" value="InterPro"/>
</dbReference>
<dbReference type="PANTHER" id="PTHR11851:SF49">
    <property type="entry name" value="MITOCHONDRIAL-PROCESSING PEPTIDASE SUBUNIT ALPHA"/>
    <property type="match status" value="1"/>
</dbReference>
<dbReference type="InterPro" id="IPR007863">
    <property type="entry name" value="Peptidase_M16_C"/>
</dbReference>
<dbReference type="SUPFAM" id="SSF63411">
    <property type="entry name" value="LuxS/MPP-like metallohydrolase"/>
    <property type="match status" value="2"/>
</dbReference>
<evidence type="ECO:0000313" key="7">
    <source>
        <dbReference type="Proteomes" id="UP000294614"/>
    </source>
</evidence>
<accession>A0A4R1K9U8</accession>
<organism evidence="6 7">
    <name type="scientific">Seleniivibrio woodruffii</name>
    <dbReference type="NCBI Taxonomy" id="1078050"/>
    <lineage>
        <taxon>Bacteria</taxon>
        <taxon>Pseudomonadati</taxon>
        <taxon>Deferribacterota</taxon>
        <taxon>Deferribacteres</taxon>
        <taxon>Deferribacterales</taxon>
        <taxon>Geovibrionaceae</taxon>
        <taxon>Seleniivibrio</taxon>
    </lineage>
</organism>
<comment type="caution">
    <text evidence="6">The sequence shown here is derived from an EMBL/GenBank/DDBJ whole genome shotgun (WGS) entry which is preliminary data.</text>
</comment>
<dbReference type="PANTHER" id="PTHR11851">
    <property type="entry name" value="METALLOPROTEASE"/>
    <property type="match status" value="1"/>
</dbReference>
<keyword evidence="7" id="KW-1185">Reference proteome</keyword>
<comment type="cofactor">
    <cofactor evidence="1">
        <name>Zn(2+)</name>
        <dbReference type="ChEBI" id="CHEBI:29105"/>
    </cofactor>
</comment>
<dbReference type="Proteomes" id="UP000294614">
    <property type="component" value="Unassembled WGS sequence"/>
</dbReference>
<proteinExistence type="inferred from homology"/>
<dbReference type="InterPro" id="IPR050361">
    <property type="entry name" value="MPP/UQCRC_Complex"/>
</dbReference>
<dbReference type="EMBL" id="SMGG01000004">
    <property type="protein sequence ID" value="TCK60810.1"/>
    <property type="molecule type" value="Genomic_DNA"/>
</dbReference>
<dbReference type="RefSeq" id="WP_132873674.1">
    <property type="nucleotide sequence ID" value="NZ_SMGG01000004.1"/>
</dbReference>
<feature type="domain" description="Peptidase M16 C-terminal" evidence="5">
    <location>
        <begin position="167"/>
        <end position="340"/>
    </location>
</feature>
<gene>
    <name evidence="6" type="ORF">C8D98_1689</name>
</gene>
<dbReference type="InterPro" id="IPR001431">
    <property type="entry name" value="Pept_M16_Zn_BS"/>
</dbReference>